<name>A0ABU6CAJ3_9ACTN</name>
<keyword evidence="4" id="KW-1185">Reference proteome</keyword>
<reference evidence="3 4" key="1">
    <citation type="submission" date="2022-10" db="EMBL/GenBank/DDBJ databases">
        <authorList>
            <person name="Xie J."/>
            <person name="Shen N."/>
        </authorList>
    </citation>
    <scope>NUCLEOTIDE SEQUENCE [LARGE SCALE GENOMIC DNA]</scope>
    <source>
        <strain evidence="3 4">DSM 41681</strain>
    </source>
</reference>
<accession>A0ABU6CAJ3</accession>
<feature type="domain" description="BD-FAE-like" evidence="2">
    <location>
        <begin position="164"/>
        <end position="214"/>
    </location>
</feature>
<dbReference type="InterPro" id="IPR029058">
    <property type="entry name" value="AB_hydrolase_fold"/>
</dbReference>
<dbReference type="EMBL" id="JAOZYB010000112">
    <property type="protein sequence ID" value="MEB3961735.1"/>
    <property type="molecule type" value="Genomic_DNA"/>
</dbReference>
<dbReference type="SUPFAM" id="SSF53474">
    <property type="entry name" value="alpha/beta-Hydrolases"/>
    <property type="match status" value="1"/>
</dbReference>
<feature type="signal peptide" evidence="1">
    <location>
        <begin position="1"/>
        <end position="30"/>
    </location>
</feature>
<feature type="chain" id="PRO_5046237040" evidence="1">
    <location>
        <begin position="31"/>
        <end position="492"/>
    </location>
</feature>
<evidence type="ECO:0000313" key="4">
    <source>
        <dbReference type="Proteomes" id="UP001352223"/>
    </source>
</evidence>
<dbReference type="Proteomes" id="UP001352223">
    <property type="component" value="Unassembled WGS sequence"/>
</dbReference>
<sequence length="492" mass="52209">MKRRTVVMGLTAAAAAAPTAALATASMARAAAPPSLVFDPHAYTELTATIKDTEGTAHEVVYRFTEVASYVAKPVDPAYQSLNVSVPVTIDGKAVDAGRAPILLANQIGGYMPSSVAGATGINASGMGGGTSRQGLALAAGYVVVEPGARGRTLVDSSGTYYGTAPAVIVDLKAAVRYLRFNKGRVPGDVDRIVSGGVSAGGALSALLGASGDSPLYRPYLEELGAAPASDAIFATGTWCPITDLEHADMAYEWCWGSNPLSGGSLVDRTTSRELATTYADYLASLHLKAKGFGSLTARNLDAYLLKTYMEPSATKYLASLSAEDRTAYLAANPFITWSHGRATFTWDDFLTHVGPRKKNAPAFDDFAMTSPETNLFGTGTTRARHFTLYSLRHENGGSARLDPDLPAKLDLMNPMHHLSGQGNGHRSRHWWIRLGTKDTDTSHTVAGNLSARLTALGDDVDTAYYWDAGHGADQDPADFIRWIAAVADRRK</sequence>
<evidence type="ECO:0000313" key="3">
    <source>
        <dbReference type="EMBL" id="MEB3961735.1"/>
    </source>
</evidence>
<evidence type="ECO:0000259" key="2">
    <source>
        <dbReference type="Pfam" id="PF20434"/>
    </source>
</evidence>
<gene>
    <name evidence="3" type="ORF">OKJ48_16005</name>
</gene>
<dbReference type="Pfam" id="PF20434">
    <property type="entry name" value="BD-FAE"/>
    <property type="match status" value="1"/>
</dbReference>
<dbReference type="NCBIfam" id="NF041556">
    <property type="entry name" value="tannase_B"/>
    <property type="match status" value="1"/>
</dbReference>
<dbReference type="RefSeq" id="WP_324769085.1">
    <property type="nucleotide sequence ID" value="NZ_BAAATS010000027.1"/>
</dbReference>
<dbReference type="InterPro" id="IPR048124">
    <property type="entry name" value="Tannase_B"/>
</dbReference>
<protein>
    <submittedName>
        <fullName evidence="3">Tat pathway signal protein</fullName>
    </submittedName>
</protein>
<keyword evidence="1" id="KW-0732">Signal</keyword>
<proteinExistence type="predicted"/>
<organism evidence="3 4">
    <name type="scientific">Streptomyces kunmingensis</name>
    <dbReference type="NCBI Taxonomy" id="68225"/>
    <lineage>
        <taxon>Bacteria</taxon>
        <taxon>Bacillati</taxon>
        <taxon>Actinomycetota</taxon>
        <taxon>Actinomycetes</taxon>
        <taxon>Kitasatosporales</taxon>
        <taxon>Streptomycetaceae</taxon>
        <taxon>Streptomyces</taxon>
    </lineage>
</organism>
<dbReference type="InterPro" id="IPR049492">
    <property type="entry name" value="BD-FAE-like_dom"/>
</dbReference>
<evidence type="ECO:0000256" key="1">
    <source>
        <dbReference type="SAM" id="SignalP"/>
    </source>
</evidence>
<comment type="caution">
    <text evidence="3">The sequence shown here is derived from an EMBL/GenBank/DDBJ whole genome shotgun (WGS) entry which is preliminary data.</text>
</comment>
<dbReference type="Gene3D" id="3.40.50.1820">
    <property type="entry name" value="alpha/beta hydrolase"/>
    <property type="match status" value="1"/>
</dbReference>